<reference evidence="3" key="1">
    <citation type="journal article" date="2020" name="Stud. Mycol.">
        <title>101 Dothideomycetes genomes: a test case for predicting lifestyles and emergence of pathogens.</title>
        <authorList>
            <person name="Haridas S."/>
            <person name="Albert R."/>
            <person name="Binder M."/>
            <person name="Bloem J."/>
            <person name="Labutti K."/>
            <person name="Salamov A."/>
            <person name="Andreopoulos B."/>
            <person name="Baker S."/>
            <person name="Barry K."/>
            <person name="Bills G."/>
            <person name="Bluhm B."/>
            <person name="Cannon C."/>
            <person name="Castanera R."/>
            <person name="Culley D."/>
            <person name="Daum C."/>
            <person name="Ezra D."/>
            <person name="Gonzalez J."/>
            <person name="Henrissat B."/>
            <person name="Kuo A."/>
            <person name="Liang C."/>
            <person name="Lipzen A."/>
            <person name="Lutzoni F."/>
            <person name="Magnuson J."/>
            <person name="Mondo S."/>
            <person name="Nolan M."/>
            <person name="Ohm R."/>
            <person name="Pangilinan J."/>
            <person name="Park H.-J."/>
            <person name="Ramirez L."/>
            <person name="Alfaro M."/>
            <person name="Sun H."/>
            <person name="Tritt A."/>
            <person name="Yoshinaga Y."/>
            <person name="Zwiers L.-H."/>
            <person name="Turgeon B."/>
            <person name="Goodwin S."/>
            <person name="Spatafora J."/>
            <person name="Crous P."/>
            <person name="Grigoriev I."/>
        </authorList>
    </citation>
    <scope>NUCLEOTIDE SEQUENCE</scope>
    <source>
        <strain evidence="3">CBS 690.94</strain>
    </source>
</reference>
<feature type="chain" id="PRO_5040193062" evidence="1">
    <location>
        <begin position="23"/>
        <end position="286"/>
    </location>
</feature>
<dbReference type="PANTHER" id="PTHR43130">
    <property type="entry name" value="ARAC-FAMILY TRANSCRIPTIONAL REGULATOR"/>
    <property type="match status" value="1"/>
</dbReference>
<feature type="domain" description="DJ-1/PfpI" evidence="2">
    <location>
        <begin position="47"/>
        <end position="231"/>
    </location>
</feature>
<dbReference type="InterPro" id="IPR002818">
    <property type="entry name" value="DJ-1/PfpI"/>
</dbReference>
<dbReference type="InterPro" id="IPR029062">
    <property type="entry name" value="Class_I_gatase-like"/>
</dbReference>
<protein>
    <submittedName>
        <fullName evidence="3">Class I glutamine amidotransferase-like protein</fullName>
    </submittedName>
</protein>
<dbReference type="Gene3D" id="3.40.50.880">
    <property type="match status" value="1"/>
</dbReference>
<gene>
    <name evidence="3" type="ORF">P171DRAFT_435863</name>
</gene>
<dbReference type="AlphaFoldDB" id="A0A9P4U6E2"/>
<dbReference type="SUPFAM" id="SSF52317">
    <property type="entry name" value="Class I glutamine amidotransferase-like"/>
    <property type="match status" value="1"/>
</dbReference>
<evidence type="ECO:0000256" key="1">
    <source>
        <dbReference type="SAM" id="SignalP"/>
    </source>
</evidence>
<dbReference type="OrthoDB" id="543156at2759"/>
<keyword evidence="1" id="KW-0732">Signal</keyword>
<dbReference type="InterPro" id="IPR052158">
    <property type="entry name" value="INH-QAR"/>
</dbReference>
<dbReference type="PANTHER" id="PTHR43130:SF15">
    <property type="entry name" value="THIJ_PFPI FAMILY PROTEIN (AFU_ORTHOLOGUE AFUA_5G14240)"/>
    <property type="match status" value="1"/>
</dbReference>
<evidence type="ECO:0000313" key="3">
    <source>
        <dbReference type="EMBL" id="KAF2440044.1"/>
    </source>
</evidence>
<accession>A0A9P4U6E2</accession>
<organism evidence="3 4">
    <name type="scientific">Karstenula rhodostoma CBS 690.94</name>
    <dbReference type="NCBI Taxonomy" id="1392251"/>
    <lineage>
        <taxon>Eukaryota</taxon>
        <taxon>Fungi</taxon>
        <taxon>Dikarya</taxon>
        <taxon>Ascomycota</taxon>
        <taxon>Pezizomycotina</taxon>
        <taxon>Dothideomycetes</taxon>
        <taxon>Pleosporomycetidae</taxon>
        <taxon>Pleosporales</taxon>
        <taxon>Massarineae</taxon>
        <taxon>Didymosphaeriaceae</taxon>
        <taxon>Karstenula</taxon>
    </lineage>
</organism>
<dbReference type="EMBL" id="MU001508">
    <property type="protein sequence ID" value="KAF2440044.1"/>
    <property type="molecule type" value="Genomic_DNA"/>
</dbReference>
<feature type="signal peptide" evidence="1">
    <location>
        <begin position="1"/>
        <end position="22"/>
    </location>
</feature>
<keyword evidence="4" id="KW-1185">Reference proteome</keyword>
<dbReference type="CDD" id="cd03139">
    <property type="entry name" value="GATase1_PfpI_2"/>
    <property type="match status" value="1"/>
</dbReference>
<proteinExistence type="predicted"/>
<sequence>MEFARLRHVLLAGLAVARLGWAQLEASVHGAQIVKSSTPTPSIGYIVFPGFTPLDVFGPLEILFALSSTHNMTLSTISFSTGAVSARAPVPFTIDVGDNTTTPIDPKFSINPQIVATHDFSTAPPLDILIVPGGAGDFVLDNQHNFTMEAFIASRFAAAQYVLSVCTGATTLARAGVLAGRRATTNKSVWKWATASRHAENVTWVPSARWVEDGKVWTSSGVAAGMDMMYAFAGHYWGWEAANATVNAIEYTPHTDKHWDAFAVVHDVPGVDRNESLTDCVRPVGW</sequence>
<dbReference type="Pfam" id="PF01965">
    <property type="entry name" value="DJ-1_PfpI"/>
    <property type="match status" value="1"/>
</dbReference>
<evidence type="ECO:0000259" key="2">
    <source>
        <dbReference type="Pfam" id="PF01965"/>
    </source>
</evidence>
<comment type="caution">
    <text evidence="3">The sequence shown here is derived from an EMBL/GenBank/DDBJ whole genome shotgun (WGS) entry which is preliminary data.</text>
</comment>
<evidence type="ECO:0000313" key="4">
    <source>
        <dbReference type="Proteomes" id="UP000799764"/>
    </source>
</evidence>
<name>A0A9P4U6E2_9PLEO</name>
<keyword evidence="3" id="KW-0315">Glutamine amidotransferase</keyword>
<dbReference type="Proteomes" id="UP000799764">
    <property type="component" value="Unassembled WGS sequence"/>
</dbReference>